<dbReference type="Pfam" id="PF21388">
    <property type="entry name" value="SPATA2_PUB-like"/>
    <property type="match status" value="1"/>
</dbReference>
<dbReference type="AlphaFoldDB" id="A0A670J014"/>
<evidence type="ECO:0000313" key="5">
    <source>
        <dbReference type="Proteomes" id="UP000472272"/>
    </source>
</evidence>
<comment type="similarity">
    <text evidence="1">Belongs to the SPATA2 family.</text>
</comment>
<protein>
    <submittedName>
        <fullName evidence="4">Spermatosis associated 2 like</fullName>
    </submittedName>
</protein>
<evidence type="ECO:0000256" key="1">
    <source>
        <dbReference type="ARBA" id="ARBA00038142"/>
    </source>
</evidence>
<dbReference type="RefSeq" id="XP_028595859.1">
    <property type="nucleotide sequence ID" value="XM_028740026.1"/>
</dbReference>
<reference evidence="4 5" key="1">
    <citation type="journal article" date="2019" name="Proc. Natl. Acad. Sci. U.S.A.">
        <title>Regulatory changes in pterin and carotenoid genes underlie balanced color polymorphisms in the wall lizard.</title>
        <authorList>
            <person name="Andrade P."/>
            <person name="Pinho C."/>
            <person name="Perez I de Lanuza G."/>
            <person name="Afonso S."/>
            <person name="Brejcha J."/>
            <person name="Rubin C.J."/>
            <person name="Wallerman O."/>
            <person name="Pereira P."/>
            <person name="Sabatino S.J."/>
            <person name="Bellati A."/>
            <person name="Pellitteri-Rosa D."/>
            <person name="Bosakova Z."/>
            <person name="Bunikis I."/>
            <person name="Carretero M.A."/>
            <person name="Feiner N."/>
            <person name="Marsik P."/>
            <person name="Pauperio F."/>
            <person name="Salvi D."/>
            <person name="Soler L."/>
            <person name="While G.M."/>
            <person name="Uller T."/>
            <person name="Font E."/>
            <person name="Andersson L."/>
            <person name="Carneiro M."/>
        </authorList>
    </citation>
    <scope>NUCLEOTIDE SEQUENCE</scope>
</reference>
<dbReference type="RefSeq" id="XP_028595858.1">
    <property type="nucleotide sequence ID" value="XM_028740025.1"/>
</dbReference>
<dbReference type="OMA" id="LPTCRPG"/>
<dbReference type="PANTHER" id="PTHR15326:SF7">
    <property type="entry name" value="SPERMATOGENESIS-ASSOCIATED PROTEIN 2-LIKE PROTEIN"/>
    <property type="match status" value="1"/>
</dbReference>
<dbReference type="CTD" id="124044"/>
<keyword evidence="5" id="KW-1185">Reference proteome</keyword>
<feature type="compositionally biased region" description="Low complexity" evidence="2">
    <location>
        <begin position="354"/>
        <end position="371"/>
    </location>
</feature>
<feature type="region of interest" description="Disordered" evidence="2">
    <location>
        <begin position="320"/>
        <end position="387"/>
    </location>
</feature>
<dbReference type="Ensembl" id="ENSPMRT00000017820.1">
    <property type="protein sequence ID" value="ENSPMRP00000016717.1"/>
    <property type="gene ID" value="ENSPMRG00000011122.1"/>
</dbReference>
<feature type="domain" description="Spermatogenesis-associated protein 2 PUB-like" evidence="3">
    <location>
        <begin position="70"/>
        <end position="198"/>
    </location>
</feature>
<reference evidence="4" key="3">
    <citation type="submission" date="2025-09" db="UniProtKB">
        <authorList>
            <consortium name="Ensembl"/>
        </authorList>
    </citation>
    <scope>IDENTIFICATION</scope>
</reference>
<dbReference type="OrthoDB" id="9837000at2759"/>
<dbReference type="GeneTree" id="ENSGT00530000063956"/>
<dbReference type="GeneID" id="114602154"/>
<sequence length="462" mass="51368">MSPGAALQEKYRQCLENNFHQGHTGICTDSSLKERMWRQLLEDPEVHSALRGEDTFAMLASALRGQLDLGLALQNLGRAFEVLELAAVNLYFFPWRKEFGTIKTFSGVYVHVLQGILPEADITRSFRRLGYIPRDSLHLVIAQLPPSASLLAAACCFFAARVECEILGKIVRELEPYAASPEDLLQARREAKGSLENCVAKLQSLVRWPRGRDFRVEPADAIDLYRESPEGQGPYGDPLGPRLPLSSQQHQHPIPLCERSSPRLRSREQHFQTPQGLAENRSKMWVLGPEEPPYGNGIPASEGPDLETSFSFISLRRELSRTTEGDYPTPPGSRFLSPSPHYDSPGGPQLHRGSSPASPSARQPRSPQLSPTGMHRASVLGAGMSPTEPPRYHLHSCMRPGTLPASCCNTCRLLHGGSCDGAQVCRSSHHMEELQSEKQQRLWLQRTEVDKLLHEGLPGVWQ</sequence>
<dbReference type="GO" id="GO:0005737">
    <property type="term" value="C:cytoplasm"/>
    <property type="evidence" value="ECO:0007669"/>
    <property type="project" value="TreeGrafter"/>
</dbReference>
<evidence type="ECO:0000256" key="2">
    <source>
        <dbReference type="SAM" id="MobiDB-lite"/>
    </source>
</evidence>
<feature type="region of interest" description="Disordered" evidence="2">
    <location>
        <begin position="225"/>
        <end position="306"/>
    </location>
</feature>
<dbReference type="KEGG" id="pmua:114602154"/>
<dbReference type="InterPro" id="IPR048839">
    <property type="entry name" value="SPATA2_PUB-like"/>
</dbReference>
<accession>A0A670J014</accession>
<dbReference type="Proteomes" id="UP000472272">
    <property type="component" value="Chromosome 8"/>
</dbReference>
<dbReference type="Gene3D" id="1.20.58.2190">
    <property type="match status" value="1"/>
</dbReference>
<dbReference type="PANTHER" id="PTHR15326">
    <property type="entry name" value="SPERMATOGENESIS-ASSOCIATED PROTEIN 2/TAMOZHENNIC"/>
    <property type="match status" value="1"/>
</dbReference>
<evidence type="ECO:0000313" key="4">
    <source>
        <dbReference type="Ensembl" id="ENSPMRP00000016717.1"/>
    </source>
</evidence>
<name>A0A670J014_PODMU</name>
<organism evidence="4 5">
    <name type="scientific">Podarcis muralis</name>
    <name type="common">Wall lizard</name>
    <name type="synonym">Lacerta muralis</name>
    <dbReference type="NCBI Taxonomy" id="64176"/>
    <lineage>
        <taxon>Eukaryota</taxon>
        <taxon>Metazoa</taxon>
        <taxon>Chordata</taxon>
        <taxon>Craniata</taxon>
        <taxon>Vertebrata</taxon>
        <taxon>Euteleostomi</taxon>
        <taxon>Lepidosauria</taxon>
        <taxon>Squamata</taxon>
        <taxon>Bifurcata</taxon>
        <taxon>Unidentata</taxon>
        <taxon>Episquamata</taxon>
        <taxon>Laterata</taxon>
        <taxon>Lacertibaenia</taxon>
        <taxon>Lacertidae</taxon>
        <taxon>Podarcis</taxon>
    </lineage>
</organism>
<gene>
    <name evidence="4" type="primary">SPATA2L</name>
</gene>
<reference evidence="4" key="2">
    <citation type="submission" date="2025-08" db="UniProtKB">
        <authorList>
            <consortium name="Ensembl"/>
        </authorList>
    </citation>
    <scope>IDENTIFICATION</scope>
</reference>
<proteinExistence type="inferred from homology"/>
<evidence type="ECO:0000259" key="3">
    <source>
        <dbReference type="Pfam" id="PF21388"/>
    </source>
</evidence>